<comment type="caution">
    <text evidence="1">The sequence shown here is derived from an EMBL/GenBank/DDBJ whole genome shotgun (WGS) entry which is preliminary data.</text>
</comment>
<dbReference type="EMBL" id="JAWJWE010000001">
    <property type="protein sequence ID" value="KAK6644551.1"/>
    <property type="molecule type" value="Genomic_DNA"/>
</dbReference>
<organism evidence="1 2">
    <name type="scientific">Polyplax serrata</name>
    <name type="common">Common mouse louse</name>
    <dbReference type="NCBI Taxonomy" id="468196"/>
    <lineage>
        <taxon>Eukaryota</taxon>
        <taxon>Metazoa</taxon>
        <taxon>Ecdysozoa</taxon>
        <taxon>Arthropoda</taxon>
        <taxon>Hexapoda</taxon>
        <taxon>Insecta</taxon>
        <taxon>Pterygota</taxon>
        <taxon>Neoptera</taxon>
        <taxon>Paraneoptera</taxon>
        <taxon>Psocodea</taxon>
        <taxon>Troctomorpha</taxon>
        <taxon>Phthiraptera</taxon>
        <taxon>Anoplura</taxon>
        <taxon>Polyplacidae</taxon>
        <taxon>Polyplax</taxon>
    </lineage>
</organism>
<name>A0AAN8SGW1_POLSC</name>
<evidence type="ECO:0000313" key="1">
    <source>
        <dbReference type="EMBL" id="KAK6644551.1"/>
    </source>
</evidence>
<dbReference type="AlphaFoldDB" id="A0AAN8SGW1"/>
<protein>
    <submittedName>
        <fullName evidence="1">Uncharacterized protein</fullName>
    </submittedName>
</protein>
<reference evidence="1 2" key="1">
    <citation type="submission" date="2023-10" db="EMBL/GenBank/DDBJ databases">
        <title>Genomes of two closely related lineages of the louse Polyplax serrata with different host specificities.</title>
        <authorList>
            <person name="Martinu J."/>
            <person name="Tarabai H."/>
            <person name="Stefka J."/>
            <person name="Hypsa V."/>
        </authorList>
    </citation>
    <scope>NUCLEOTIDE SEQUENCE [LARGE SCALE GENOMIC DNA]</scope>
    <source>
        <strain evidence="1">HR10_N</strain>
    </source>
</reference>
<accession>A0AAN8SGW1</accession>
<proteinExistence type="predicted"/>
<dbReference type="Proteomes" id="UP001372834">
    <property type="component" value="Unassembled WGS sequence"/>
</dbReference>
<gene>
    <name evidence="1" type="ORF">RUM43_000818</name>
</gene>
<evidence type="ECO:0000313" key="2">
    <source>
        <dbReference type="Proteomes" id="UP001372834"/>
    </source>
</evidence>
<sequence>MHDLCHEFFFPSLSLKILTDRVLIRKKGVTGFVFTCAETKPGAKKPLSHGWHVFPLAHLSSNMPRSHTRGYLGSVTSLQGLKVGWTRYFL</sequence>